<accession>S3N0U8</accession>
<gene>
    <name evidence="1" type="ORF">F945_01894</name>
</gene>
<dbReference type="RefSeq" id="WP_016656301.1">
    <property type="nucleotide sequence ID" value="NZ_KE340353.1"/>
</dbReference>
<dbReference type="AlphaFoldDB" id="S3N0U8"/>
<comment type="caution">
    <text evidence="1">The sequence shown here is derived from an EMBL/GenBank/DDBJ whole genome shotgun (WGS) entry which is preliminary data.</text>
</comment>
<evidence type="ECO:0000313" key="2">
    <source>
        <dbReference type="Proteomes" id="UP000014568"/>
    </source>
</evidence>
<dbReference type="Proteomes" id="UP000014568">
    <property type="component" value="Unassembled WGS sequence"/>
</dbReference>
<dbReference type="STRING" id="632955.GCA_000829675_03254"/>
<dbReference type="eggNOG" id="ENOG502ZDSP">
    <property type="taxonomic scope" value="Bacteria"/>
</dbReference>
<organism evidence="1 2">
    <name type="scientific">Acinetobacter rudis CIP 110305</name>
    <dbReference type="NCBI Taxonomy" id="421052"/>
    <lineage>
        <taxon>Bacteria</taxon>
        <taxon>Pseudomonadati</taxon>
        <taxon>Pseudomonadota</taxon>
        <taxon>Gammaproteobacteria</taxon>
        <taxon>Moraxellales</taxon>
        <taxon>Moraxellaceae</taxon>
        <taxon>Acinetobacter</taxon>
    </lineage>
</organism>
<name>S3N0U8_9GAMM</name>
<protein>
    <submittedName>
        <fullName evidence="1">Uncharacterized protein</fullName>
    </submittedName>
</protein>
<proteinExistence type="predicted"/>
<dbReference type="EMBL" id="ATGI01000023">
    <property type="protein sequence ID" value="EPF73735.1"/>
    <property type="molecule type" value="Genomic_DNA"/>
</dbReference>
<keyword evidence="2" id="KW-1185">Reference proteome</keyword>
<reference evidence="1 2" key="1">
    <citation type="submission" date="2013-06" db="EMBL/GenBank/DDBJ databases">
        <title>The Genome Sequence of Acinetobacter rudis CIP 110305.</title>
        <authorList>
            <consortium name="The Broad Institute Genome Sequencing Platform"/>
            <consortium name="The Broad Institute Genome Sequencing Center for Infectious Disease"/>
            <person name="Cerqueira G."/>
            <person name="Feldgarden M."/>
            <person name="Courvalin P."/>
            <person name="Perichon B."/>
            <person name="Grillot-Courvalin C."/>
            <person name="Clermont D."/>
            <person name="Rocha E."/>
            <person name="Yoon E.-J."/>
            <person name="Nemec A."/>
            <person name="Young S.K."/>
            <person name="Zeng Q."/>
            <person name="Gargeya S."/>
            <person name="Fitzgerald M."/>
            <person name="Abouelleil A."/>
            <person name="Alvarado L."/>
            <person name="Berlin A.M."/>
            <person name="Chapman S.B."/>
            <person name="Dewar J."/>
            <person name="Goldberg J."/>
            <person name="Griggs A."/>
            <person name="Gujja S."/>
            <person name="Hansen M."/>
            <person name="Howarth C."/>
            <person name="Imamovic A."/>
            <person name="Larimer J."/>
            <person name="McCowan C."/>
            <person name="Murphy C."/>
            <person name="Pearson M."/>
            <person name="Priest M."/>
            <person name="Roberts A."/>
            <person name="Saif S."/>
            <person name="Shea T."/>
            <person name="Sykes S."/>
            <person name="Wortman J."/>
            <person name="Nusbaum C."/>
            <person name="Birren B."/>
        </authorList>
    </citation>
    <scope>NUCLEOTIDE SEQUENCE [LARGE SCALE GENOMIC DNA]</scope>
    <source>
        <strain evidence="1 2">CIP 110305</strain>
    </source>
</reference>
<sequence>MSITKVHVCNQALSLIGSSPITSLEDSHANARRCKLLYDQTRKALLRMHPWSCAKKRAQLAPDVNHQLFGYRHAFPLPKDFLRVIDVGSTAFEIENRHILSNANLINLVYIFDNDNEDTWDSLLVEAMALYMAHKIAKPTTGSNAEADSAWQQLQMILKQARAINGQERPSQDFSASYQSELIGVRY</sequence>
<dbReference type="PATRIC" id="fig|421052.3.peg.1850"/>
<dbReference type="HOGENOM" id="CLU_098962_1_0_6"/>
<dbReference type="OrthoDB" id="7278537at2"/>
<evidence type="ECO:0000313" key="1">
    <source>
        <dbReference type="EMBL" id="EPF73735.1"/>
    </source>
</evidence>